<sequence length="897" mass="103192">MSEMKNNNVPSSLKQCVSLIVKRSIEFTHCMNQNYQEHIAFLEALIDQIPQSLHGPLIAKTPKTVRKKEVRRIETIPENDITQNEPVHSTSLIKDETSDKKVVEDIRPGRSKRKASQKAADNIKKQQSLTLSTKLRRLSNGDIVEKSPKKVRESQSKRRKASNSSDEEKSRPSKYTKIDTTVTLTRLSEKDTLQDEIPTRRITRSSNKRKQVKSVAPQHSNKELNKENTIRHDNQFDETIDKTGGNDTLEPSMYEDAISKLVVPVMNSTMNNINTTMTLDKRAMNATVILEPLPQKYLNETVTLDKQATSNSNSRKGSTNSSIVQAKAKVHSNSPYHSSKATAPLASTLQDRMKVIQNDLADKELEALLTDDESSPEARVIPERKSKTPQKTRKRRKPKKDEHSYLSSDDDGDVDEIASTPPKTALREINHVKPNKPNAYKPTALFSPYAKDSVKQRVNAFEQAGKIDCPSVDVEVPIRTTRTKTRAMAAAENVKIQANVSKTVAQKLARKSLAKAKRISLVKQLKLNEESKENQNANVAQKISKLLTVTEKSNYKQQLKANSAQKSRIPRTPNNTQPLSSYSRTLTAPRARIVSNVETFIQQSRTAQKITSTERLEENYRRAHEDDARRKREETLKAMSEEKRRKREEKELKNKLAREAKEKREQEKRLKAEREREEKAKLALEMQEKQKEEAEKKRIAQMERAMQKKEEKRKYEEQQRLKRLREQEEEERLVAEQKRREFEAERRRLAEARAQAAEAAKLRALKVHMPSLQLFNVFRLCLTRMYNFQAKEAQNPTSYILDSEPDEDSSDNEHRPKYPIPYWARADVRKTHLAMQHFVPISGVRDFFGSKECTPDLRAMFNGINRNRLVRTSSAIWKTPPRFSMMSRTINNDDDQE</sequence>
<accession>A0AAJ7BFW1</accession>
<feature type="compositionally biased region" description="Basic residues" evidence="1">
    <location>
        <begin position="201"/>
        <end position="212"/>
    </location>
</feature>
<feature type="region of interest" description="Disordered" evidence="1">
    <location>
        <begin position="195"/>
        <end position="249"/>
    </location>
</feature>
<feature type="region of interest" description="Disordered" evidence="1">
    <location>
        <begin position="307"/>
        <end position="341"/>
    </location>
</feature>
<feature type="region of interest" description="Disordered" evidence="1">
    <location>
        <begin position="604"/>
        <end position="675"/>
    </location>
</feature>
<dbReference type="CTD" id="3619"/>
<dbReference type="Proteomes" id="UP000694920">
    <property type="component" value="Unplaced"/>
</dbReference>
<reference evidence="3" key="1">
    <citation type="submission" date="2025-08" db="UniProtKB">
        <authorList>
            <consortium name="RefSeq"/>
        </authorList>
    </citation>
    <scope>IDENTIFICATION</scope>
</reference>
<feature type="compositionally biased region" description="Basic residues" evidence="1">
    <location>
        <begin position="387"/>
        <end position="398"/>
    </location>
</feature>
<feature type="region of interest" description="Disordered" evidence="1">
    <location>
        <begin position="367"/>
        <end position="425"/>
    </location>
</feature>
<dbReference type="GeneID" id="107262921"/>
<feature type="compositionally biased region" description="Basic and acidic residues" evidence="1">
    <location>
        <begin position="93"/>
        <end position="108"/>
    </location>
</feature>
<dbReference type="RefSeq" id="XP_015585080.1">
    <property type="nucleotide sequence ID" value="XM_015729594.2"/>
</dbReference>
<feature type="region of interest" description="Disordered" evidence="1">
    <location>
        <begin position="76"/>
        <end position="182"/>
    </location>
</feature>
<evidence type="ECO:0000256" key="1">
    <source>
        <dbReference type="SAM" id="MobiDB-lite"/>
    </source>
</evidence>
<feature type="region of interest" description="Disordered" evidence="1">
    <location>
        <begin position="557"/>
        <end position="587"/>
    </location>
</feature>
<dbReference type="KEGG" id="ccin:107262921"/>
<feature type="compositionally biased region" description="Basic and acidic residues" evidence="1">
    <location>
        <begin position="143"/>
        <end position="156"/>
    </location>
</feature>
<feature type="compositionally biased region" description="Basic and acidic residues" evidence="1">
    <location>
        <begin position="220"/>
        <end position="241"/>
    </location>
</feature>
<evidence type="ECO:0000313" key="2">
    <source>
        <dbReference type="Proteomes" id="UP000694920"/>
    </source>
</evidence>
<feature type="compositionally biased region" description="Polar residues" evidence="1">
    <location>
        <begin position="307"/>
        <end position="324"/>
    </location>
</feature>
<evidence type="ECO:0000313" key="3">
    <source>
        <dbReference type="RefSeq" id="XP_015585080.1"/>
    </source>
</evidence>
<protein>
    <submittedName>
        <fullName evidence="3">Inner centromere protein A isoform X1</fullName>
    </submittedName>
</protein>
<organism evidence="2 3">
    <name type="scientific">Cephus cinctus</name>
    <name type="common">Wheat stem sawfly</name>
    <dbReference type="NCBI Taxonomy" id="211228"/>
    <lineage>
        <taxon>Eukaryota</taxon>
        <taxon>Metazoa</taxon>
        <taxon>Ecdysozoa</taxon>
        <taxon>Arthropoda</taxon>
        <taxon>Hexapoda</taxon>
        <taxon>Insecta</taxon>
        <taxon>Pterygota</taxon>
        <taxon>Neoptera</taxon>
        <taxon>Endopterygota</taxon>
        <taxon>Hymenoptera</taxon>
        <taxon>Cephoidea</taxon>
        <taxon>Cephidae</taxon>
        <taxon>Cephus</taxon>
    </lineage>
</organism>
<keyword evidence="2" id="KW-1185">Reference proteome</keyword>
<feature type="compositionally biased region" description="Polar residues" evidence="1">
    <location>
        <begin position="557"/>
        <end position="586"/>
    </location>
</feature>
<name>A0AAJ7BFW1_CEPCN</name>
<gene>
    <name evidence="3" type="primary">LOC107262921</name>
</gene>
<dbReference type="AlphaFoldDB" id="A0AAJ7BFW1"/>
<feature type="compositionally biased region" description="Polar residues" evidence="1">
    <location>
        <begin position="331"/>
        <end position="341"/>
    </location>
</feature>
<feature type="compositionally biased region" description="Basic and acidic residues" evidence="1">
    <location>
        <begin position="612"/>
        <end position="675"/>
    </location>
</feature>
<feature type="compositionally biased region" description="Polar residues" evidence="1">
    <location>
        <begin position="80"/>
        <end position="92"/>
    </location>
</feature>
<proteinExistence type="predicted"/>